<accession>A0A376H322</accession>
<dbReference type="Proteomes" id="UP000254807">
    <property type="component" value="Unassembled WGS sequence"/>
</dbReference>
<sequence>MKKMVANEKIDWLYSIIFFLLGLFLLFVCKVFDFYYEWTSFLGFMVVISSINVPTALRRKKQIQKIDELRKELNLSIEEVRAMADIGKYDLVNWDWKNAFIYPRKLYLLEDTLEKMYLIKFGKEFEMK</sequence>
<keyword evidence="1" id="KW-1133">Transmembrane helix</keyword>
<feature type="transmembrane region" description="Helical" evidence="1">
    <location>
        <begin position="12"/>
        <end position="32"/>
    </location>
</feature>
<organism evidence="2 3">
    <name type="scientific">Enterococcus gallinarum</name>
    <dbReference type="NCBI Taxonomy" id="1353"/>
    <lineage>
        <taxon>Bacteria</taxon>
        <taxon>Bacillati</taxon>
        <taxon>Bacillota</taxon>
        <taxon>Bacilli</taxon>
        <taxon>Lactobacillales</taxon>
        <taxon>Enterococcaceae</taxon>
        <taxon>Enterococcus</taxon>
    </lineage>
</organism>
<evidence type="ECO:0000313" key="3">
    <source>
        <dbReference type="Proteomes" id="UP000254807"/>
    </source>
</evidence>
<evidence type="ECO:0000313" key="2">
    <source>
        <dbReference type="EMBL" id="STD83554.1"/>
    </source>
</evidence>
<name>A0A376H322_ENTGA</name>
<proteinExistence type="predicted"/>
<dbReference type="EMBL" id="UFYW01000001">
    <property type="protein sequence ID" value="STD83554.1"/>
    <property type="molecule type" value="Genomic_DNA"/>
</dbReference>
<gene>
    <name evidence="2" type="ORF">NCTC12360_02021</name>
</gene>
<reference evidence="2 3" key="1">
    <citation type="submission" date="2018-06" db="EMBL/GenBank/DDBJ databases">
        <authorList>
            <consortium name="Pathogen Informatics"/>
            <person name="Doyle S."/>
        </authorList>
    </citation>
    <scope>NUCLEOTIDE SEQUENCE [LARGE SCALE GENOMIC DNA]</scope>
    <source>
        <strain evidence="2 3">NCTC12360</strain>
    </source>
</reference>
<dbReference type="AlphaFoldDB" id="A0A376H322"/>
<dbReference type="OrthoDB" id="2192561at2"/>
<feature type="transmembrane region" description="Helical" evidence="1">
    <location>
        <begin position="38"/>
        <end position="57"/>
    </location>
</feature>
<evidence type="ECO:0000256" key="1">
    <source>
        <dbReference type="SAM" id="Phobius"/>
    </source>
</evidence>
<keyword evidence="1" id="KW-0812">Transmembrane</keyword>
<protein>
    <submittedName>
        <fullName evidence="2">Uncharacterized protein</fullName>
    </submittedName>
</protein>
<keyword evidence="1" id="KW-0472">Membrane</keyword>
<keyword evidence="3" id="KW-1185">Reference proteome</keyword>